<evidence type="ECO:0000313" key="2">
    <source>
        <dbReference type="EMBL" id="QEX16053.1"/>
    </source>
</evidence>
<reference evidence="2 3" key="1">
    <citation type="submission" date="2019-08" db="EMBL/GenBank/DDBJ databases">
        <title>Hyperibacter terrae gen. nov., sp. nov. and Hyperibacter viscosus sp. nov., two new members in the family Rhodospirillaceae isolated from the rhizosphere of Hypericum perforatum.</title>
        <authorList>
            <person name="Noviana Z."/>
        </authorList>
    </citation>
    <scope>NUCLEOTIDE SEQUENCE [LARGE SCALE GENOMIC DNA]</scope>
    <source>
        <strain evidence="2 3">R5913</strain>
    </source>
</reference>
<name>A0A5J6MEZ1_9PROT</name>
<protein>
    <recommendedName>
        <fullName evidence="1">TtsA-like Glycoside hydrolase family 108 domain-containing protein</fullName>
    </recommendedName>
</protein>
<proteinExistence type="predicted"/>
<dbReference type="Pfam" id="PF05838">
    <property type="entry name" value="Glyco_hydro_108"/>
    <property type="match status" value="1"/>
</dbReference>
<gene>
    <name evidence="2" type="ORF">FRZ44_13450</name>
</gene>
<dbReference type="InterPro" id="IPR008565">
    <property type="entry name" value="TtsA-like_GH18_dom"/>
</dbReference>
<dbReference type="Proteomes" id="UP000326202">
    <property type="component" value="Chromosome"/>
</dbReference>
<keyword evidence="3" id="KW-1185">Reference proteome</keyword>
<dbReference type="KEGG" id="htq:FRZ44_13450"/>
<dbReference type="EMBL" id="CP042906">
    <property type="protein sequence ID" value="QEX16053.1"/>
    <property type="molecule type" value="Genomic_DNA"/>
</dbReference>
<feature type="domain" description="TtsA-like Glycoside hydrolase family 108" evidence="1">
    <location>
        <begin position="76"/>
        <end position="184"/>
    </location>
</feature>
<dbReference type="SUPFAM" id="SSF53955">
    <property type="entry name" value="Lysozyme-like"/>
    <property type="match status" value="1"/>
</dbReference>
<organism evidence="2 3">
    <name type="scientific">Hypericibacter terrae</name>
    <dbReference type="NCBI Taxonomy" id="2602015"/>
    <lineage>
        <taxon>Bacteria</taxon>
        <taxon>Pseudomonadati</taxon>
        <taxon>Pseudomonadota</taxon>
        <taxon>Alphaproteobacteria</taxon>
        <taxon>Rhodospirillales</taxon>
        <taxon>Dongiaceae</taxon>
        <taxon>Hypericibacter</taxon>
    </lineage>
</organism>
<evidence type="ECO:0000313" key="3">
    <source>
        <dbReference type="Proteomes" id="UP000326202"/>
    </source>
</evidence>
<evidence type="ECO:0000259" key="1">
    <source>
        <dbReference type="Pfam" id="PF05838"/>
    </source>
</evidence>
<dbReference type="OrthoDB" id="9815229at2"/>
<sequence>MPPRGAPSLRFTADGPRQLADQIAERLRKEASEQIAQIPETEDSAVSGRSAAAPAEVIYGPDGTPRWRPRVEDFLDVIMPHEGGFVDNPKDRARRTNFGITQQTLDGWFANQRERFDKQQQRRDPALQKEFEPKRLPGVPSIPTDVKDLTLEQARALHKDLNWDTYKLDQIKDDGTALQFLDMRFMTSPYGMKKIIYPAIDDVMKKHDLGEMPYATLPNGPSTNYFGPAIDLINWLDTLGFSRELQEALVNHRLAYVKTLPSYQHFHNSWDTRIESFRPKNYAAR</sequence>
<dbReference type="Gene3D" id="1.20.141.10">
    <property type="entry name" value="Chitosanase, subunit A, domain 1"/>
    <property type="match status" value="1"/>
</dbReference>
<dbReference type="AlphaFoldDB" id="A0A5J6MEZ1"/>
<dbReference type="InterPro" id="IPR023346">
    <property type="entry name" value="Lysozyme-like_dom_sf"/>
</dbReference>
<accession>A0A5J6MEZ1</accession>
<dbReference type="RefSeq" id="WP_151176453.1">
    <property type="nucleotide sequence ID" value="NZ_CP042906.1"/>
</dbReference>